<dbReference type="SMART" id="SM00220">
    <property type="entry name" value="S_TKc"/>
    <property type="match status" value="1"/>
</dbReference>
<dbReference type="InterPro" id="IPR000719">
    <property type="entry name" value="Prot_kinase_dom"/>
</dbReference>
<dbReference type="GO" id="GO:0030154">
    <property type="term" value="P:cell differentiation"/>
    <property type="evidence" value="ECO:0007669"/>
    <property type="project" value="TreeGrafter"/>
</dbReference>
<organism evidence="9 10">
    <name type="scientific">Tetracentron sinense</name>
    <name type="common">Spur-leaf</name>
    <dbReference type="NCBI Taxonomy" id="13715"/>
    <lineage>
        <taxon>Eukaryota</taxon>
        <taxon>Viridiplantae</taxon>
        <taxon>Streptophyta</taxon>
        <taxon>Embryophyta</taxon>
        <taxon>Tracheophyta</taxon>
        <taxon>Spermatophyta</taxon>
        <taxon>Magnoliopsida</taxon>
        <taxon>Trochodendrales</taxon>
        <taxon>Trochodendraceae</taxon>
        <taxon>Tetracentron</taxon>
    </lineage>
</organism>
<comment type="similarity">
    <text evidence="1">Belongs to the protein kinase superfamily. CMGC Ser/Thr protein kinase family. GSK-3 subfamily.</text>
</comment>
<evidence type="ECO:0000256" key="7">
    <source>
        <dbReference type="SAM" id="MobiDB-lite"/>
    </source>
</evidence>
<reference evidence="9 10" key="1">
    <citation type="submission" date="2020-04" db="EMBL/GenBank/DDBJ databases">
        <title>Plant Genome Project.</title>
        <authorList>
            <person name="Zhang R.-G."/>
        </authorList>
    </citation>
    <scope>NUCLEOTIDE SEQUENCE [LARGE SCALE GENOMIC DNA]</scope>
    <source>
        <strain evidence="9">YNK0</strain>
        <tissue evidence="9">Leaf</tissue>
    </source>
</reference>
<feature type="domain" description="Protein kinase" evidence="8">
    <location>
        <begin position="124"/>
        <end position="449"/>
    </location>
</feature>
<keyword evidence="10" id="KW-1185">Reference proteome</keyword>
<evidence type="ECO:0000313" key="9">
    <source>
        <dbReference type="EMBL" id="KAF8413410.1"/>
    </source>
</evidence>
<feature type="compositionally biased region" description="Acidic residues" evidence="7">
    <location>
        <begin position="10"/>
        <end position="23"/>
    </location>
</feature>
<dbReference type="Pfam" id="PF10607">
    <property type="entry name" value="CTLH"/>
    <property type="match status" value="1"/>
</dbReference>
<keyword evidence="6" id="KW-0067">ATP-binding</keyword>
<dbReference type="InterPro" id="IPR024964">
    <property type="entry name" value="CTLH/CRA"/>
</dbReference>
<dbReference type="Proteomes" id="UP000655225">
    <property type="component" value="Unassembled WGS sequence"/>
</dbReference>
<gene>
    <name evidence="9" type="ORF">HHK36_001392</name>
</gene>
<evidence type="ECO:0000256" key="1">
    <source>
        <dbReference type="ARBA" id="ARBA00005527"/>
    </source>
</evidence>
<dbReference type="GO" id="GO:0005524">
    <property type="term" value="F:ATP binding"/>
    <property type="evidence" value="ECO:0007669"/>
    <property type="project" value="UniProtKB-KW"/>
</dbReference>
<dbReference type="SUPFAM" id="SSF56112">
    <property type="entry name" value="Protein kinase-like (PK-like)"/>
    <property type="match status" value="1"/>
</dbReference>
<evidence type="ECO:0000256" key="5">
    <source>
        <dbReference type="ARBA" id="ARBA00022777"/>
    </source>
</evidence>
<dbReference type="Pfam" id="PF00069">
    <property type="entry name" value="Pkinase"/>
    <property type="match status" value="1"/>
</dbReference>
<dbReference type="GO" id="GO:0005634">
    <property type="term" value="C:nucleus"/>
    <property type="evidence" value="ECO:0007669"/>
    <property type="project" value="TreeGrafter"/>
</dbReference>
<dbReference type="PROSITE" id="PS50011">
    <property type="entry name" value="PROTEIN_KINASE_DOM"/>
    <property type="match status" value="1"/>
</dbReference>
<proteinExistence type="inferred from homology"/>
<keyword evidence="4" id="KW-0547">Nucleotide-binding</keyword>
<accession>A0A834ZXI2</accession>
<evidence type="ECO:0000256" key="4">
    <source>
        <dbReference type="ARBA" id="ARBA00022741"/>
    </source>
</evidence>
<sequence length="531" mass="59758">MAKPSTSDVSSDEDPSNDSISSEEEQKNEEIIKEEDEEELEAVARMAGSDDNESGEDNPPATDDDANGDAESDDEEEQVGLGLLVFRINGRSSLVLLTYILRFLAFGDDDFCSGGSLYANPIDSSLLLSLGSHVDGAASTGAPVPPPFSPASPKSSTVTCLKKKPFIISLLSFPDYKASRERIRLDHLDAVEPENLSEWNNTRMKRILVDYMLRLSYYDTAMKLAESNNLQVILLALIFGENLKHYYDLVDIDVFHEAKKVIDALQKKEVAPALAWCAENKSKLKKSKVKGEANISYICSRYYRAPELIFGATEYTTSIDIWSAGCVLAELLLGQPLFPGESAVDQLVEIIKVQLQYHGQYFYVVQFQYPCDYIVDAFLQVLGTPTREEIRCMNPNYTDFRFPQIKAHPWHKVFHKRMPPEAIDLASRLLQYSPSLRCNALEACAHPFFDELREPNTRLPNGRPLPPLFNFKQENATFVEYTVLLSVEDKCLLITKQGLNHAALKRTEMFLRPLNELSDEISKEMSKSYNG</sequence>
<evidence type="ECO:0000313" key="10">
    <source>
        <dbReference type="Proteomes" id="UP000655225"/>
    </source>
</evidence>
<comment type="caution">
    <text evidence="9">The sequence shown here is derived from an EMBL/GenBank/DDBJ whole genome shotgun (WGS) entry which is preliminary data.</text>
</comment>
<dbReference type="GO" id="GO:0004674">
    <property type="term" value="F:protein serine/threonine kinase activity"/>
    <property type="evidence" value="ECO:0007669"/>
    <property type="project" value="UniProtKB-KW"/>
</dbReference>
<dbReference type="GO" id="GO:0005737">
    <property type="term" value="C:cytoplasm"/>
    <property type="evidence" value="ECO:0007669"/>
    <property type="project" value="TreeGrafter"/>
</dbReference>
<dbReference type="InterPro" id="IPR050591">
    <property type="entry name" value="GSK-3"/>
</dbReference>
<dbReference type="PANTHER" id="PTHR24057:SF42">
    <property type="entry name" value="SHAGGY-RELATED PROTEIN KINASE ETA"/>
    <property type="match status" value="1"/>
</dbReference>
<name>A0A834ZXI2_TETSI</name>
<evidence type="ECO:0000259" key="8">
    <source>
        <dbReference type="PROSITE" id="PS50011"/>
    </source>
</evidence>
<keyword evidence="2" id="KW-0723">Serine/threonine-protein kinase</keyword>
<feature type="region of interest" description="Disordered" evidence="7">
    <location>
        <begin position="1"/>
        <end position="75"/>
    </location>
</feature>
<keyword evidence="5" id="KW-0418">Kinase</keyword>
<dbReference type="InterPro" id="IPR006594">
    <property type="entry name" value="LisH"/>
</dbReference>
<protein>
    <recommendedName>
        <fullName evidence="8">Protein kinase domain-containing protein</fullName>
    </recommendedName>
</protein>
<evidence type="ECO:0000256" key="2">
    <source>
        <dbReference type="ARBA" id="ARBA00022527"/>
    </source>
</evidence>
<evidence type="ECO:0000256" key="3">
    <source>
        <dbReference type="ARBA" id="ARBA00022679"/>
    </source>
</evidence>
<dbReference type="PROSITE" id="PS50896">
    <property type="entry name" value="LISH"/>
    <property type="match status" value="1"/>
</dbReference>
<evidence type="ECO:0000256" key="6">
    <source>
        <dbReference type="ARBA" id="ARBA00022840"/>
    </source>
</evidence>
<dbReference type="EMBL" id="JABCRI010000001">
    <property type="protein sequence ID" value="KAF8413410.1"/>
    <property type="molecule type" value="Genomic_DNA"/>
</dbReference>
<dbReference type="PANTHER" id="PTHR24057">
    <property type="entry name" value="GLYCOGEN SYNTHASE KINASE-3 ALPHA"/>
    <property type="match status" value="1"/>
</dbReference>
<dbReference type="AlphaFoldDB" id="A0A834ZXI2"/>
<keyword evidence="3" id="KW-0808">Transferase</keyword>
<feature type="compositionally biased region" description="Acidic residues" evidence="7">
    <location>
        <begin position="32"/>
        <end position="41"/>
    </location>
</feature>
<dbReference type="Gene3D" id="1.10.510.10">
    <property type="entry name" value="Transferase(Phosphotransferase) domain 1"/>
    <property type="match status" value="1"/>
</dbReference>
<dbReference type="InterPro" id="IPR011009">
    <property type="entry name" value="Kinase-like_dom_sf"/>
</dbReference>
<feature type="compositionally biased region" description="Acidic residues" evidence="7">
    <location>
        <begin position="50"/>
        <end position="75"/>
    </location>
</feature>
<dbReference type="GO" id="GO:0009742">
    <property type="term" value="P:brassinosteroid mediated signaling pathway"/>
    <property type="evidence" value="ECO:0007669"/>
    <property type="project" value="TreeGrafter"/>
</dbReference>